<dbReference type="InParanoid" id="T1F7G8"/>
<organism evidence="3 4">
    <name type="scientific">Helobdella robusta</name>
    <name type="common">Californian leech</name>
    <dbReference type="NCBI Taxonomy" id="6412"/>
    <lineage>
        <taxon>Eukaryota</taxon>
        <taxon>Metazoa</taxon>
        <taxon>Spiralia</taxon>
        <taxon>Lophotrochozoa</taxon>
        <taxon>Annelida</taxon>
        <taxon>Clitellata</taxon>
        <taxon>Hirudinea</taxon>
        <taxon>Rhynchobdellida</taxon>
        <taxon>Glossiphoniidae</taxon>
        <taxon>Helobdella</taxon>
    </lineage>
</organism>
<evidence type="ECO:0000313" key="3">
    <source>
        <dbReference type="EnsemblMetazoa" id="HelroP174003"/>
    </source>
</evidence>
<evidence type="ECO:0000313" key="2">
    <source>
        <dbReference type="EMBL" id="ESO03115.1"/>
    </source>
</evidence>
<dbReference type="GeneID" id="20204767"/>
<keyword evidence="4" id="KW-1185">Reference proteome</keyword>
<evidence type="ECO:0000256" key="1">
    <source>
        <dbReference type="SAM" id="Phobius"/>
    </source>
</evidence>
<reference evidence="3" key="3">
    <citation type="submission" date="2015-06" db="UniProtKB">
        <authorList>
            <consortium name="EnsemblMetazoa"/>
        </authorList>
    </citation>
    <scope>IDENTIFICATION</scope>
</reference>
<dbReference type="CTD" id="20204767"/>
<reference evidence="4" key="1">
    <citation type="submission" date="2012-12" db="EMBL/GenBank/DDBJ databases">
        <authorList>
            <person name="Hellsten U."/>
            <person name="Grimwood J."/>
            <person name="Chapman J.A."/>
            <person name="Shapiro H."/>
            <person name="Aerts A."/>
            <person name="Otillar R.P."/>
            <person name="Terry A.Y."/>
            <person name="Boore J.L."/>
            <person name="Simakov O."/>
            <person name="Marletaz F."/>
            <person name="Cho S.-J."/>
            <person name="Edsinger-Gonzales E."/>
            <person name="Havlak P."/>
            <person name="Kuo D.-H."/>
            <person name="Larsson T."/>
            <person name="Lv J."/>
            <person name="Arendt D."/>
            <person name="Savage R."/>
            <person name="Osoegawa K."/>
            <person name="de Jong P."/>
            <person name="Lindberg D.R."/>
            <person name="Seaver E.C."/>
            <person name="Weisblat D.A."/>
            <person name="Putnam N.H."/>
            <person name="Grigoriev I.V."/>
            <person name="Rokhsar D.S."/>
        </authorList>
    </citation>
    <scope>NUCLEOTIDE SEQUENCE</scope>
</reference>
<dbReference type="KEGG" id="hro:HELRODRAFT_174003"/>
<evidence type="ECO:0000313" key="4">
    <source>
        <dbReference type="Proteomes" id="UP000015101"/>
    </source>
</evidence>
<feature type="transmembrane region" description="Helical" evidence="1">
    <location>
        <begin position="120"/>
        <end position="136"/>
    </location>
</feature>
<proteinExistence type="predicted"/>
<dbReference type="RefSeq" id="XP_009018808.1">
    <property type="nucleotide sequence ID" value="XM_009020560.1"/>
</dbReference>
<keyword evidence="1" id="KW-1133">Transmembrane helix</keyword>
<dbReference type="EMBL" id="AMQM01004782">
    <property type="status" value="NOT_ANNOTATED_CDS"/>
    <property type="molecule type" value="Genomic_DNA"/>
</dbReference>
<sequence length="137" mass="16031">MTNKKEMQSCLAANNKHPLLKPVLMKYWMAWNKIEEIPSDEQNKTEIRNNVNEMAVANNEVKTCPTPDGKHFLALRVYAFVCRATLEDDQKKMSEEEEMKVYKEMTNINEDPFWPCVRDVIALILRAILCFLIGFFQ</sequence>
<dbReference type="EnsemblMetazoa" id="HelroT174003">
    <property type="protein sequence ID" value="HelroP174003"/>
    <property type="gene ID" value="HelroG174003"/>
</dbReference>
<dbReference type="Proteomes" id="UP000015101">
    <property type="component" value="Unassembled WGS sequence"/>
</dbReference>
<reference evidence="2 4" key="2">
    <citation type="journal article" date="2013" name="Nature">
        <title>Insights into bilaterian evolution from three spiralian genomes.</title>
        <authorList>
            <person name="Simakov O."/>
            <person name="Marletaz F."/>
            <person name="Cho S.J."/>
            <person name="Edsinger-Gonzales E."/>
            <person name="Havlak P."/>
            <person name="Hellsten U."/>
            <person name="Kuo D.H."/>
            <person name="Larsson T."/>
            <person name="Lv J."/>
            <person name="Arendt D."/>
            <person name="Savage R."/>
            <person name="Osoegawa K."/>
            <person name="de Jong P."/>
            <person name="Grimwood J."/>
            <person name="Chapman J.A."/>
            <person name="Shapiro H."/>
            <person name="Aerts A."/>
            <person name="Otillar R.P."/>
            <person name="Terry A.Y."/>
            <person name="Boore J.L."/>
            <person name="Grigoriev I.V."/>
            <person name="Lindberg D.R."/>
            <person name="Seaver E.C."/>
            <person name="Weisblat D.A."/>
            <person name="Putnam N.H."/>
            <person name="Rokhsar D.S."/>
        </authorList>
    </citation>
    <scope>NUCLEOTIDE SEQUENCE</scope>
</reference>
<dbReference type="HOGENOM" id="CLU_1867313_0_0_1"/>
<dbReference type="EMBL" id="KB096676">
    <property type="protein sequence ID" value="ESO03115.1"/>
    <property type="molecule type" value="Genomic_DNA"/>
</dbReference>
<accession>T1F7G8</accession>
<keyword evidence="1" id="KW-0812">Transmembrane</keyword>
<protein>
    <submittedName>
        <fullName evidence="2 3">Uncharacterized protein</fullName>
    </submittedName>
</protein>
<gene>
    <name evidence="3" type="primary">20204767</name>
    <name evidence="2" type="ORF">HELRODRAFT_174003</name>
</gene>
<dbReference type="AlphaFoldDB" id="T1F7G8"/>
<name>T1F7G8_HELRO</name>
<keyword evidence="1" id="KW-0472">Membrane</keyword>